<evidence type="ECO:0000313" key="1">
    <source>
        <dbReference type="EMBL" id="KAF3694132.1"/>
    </source>
</evidence>
<accession>A0A6G1PV37</accession>
<sequence>MKTHWFILHQRLIGGKLPKLREEMKKQLRERQSTLTSVCLRKNNKPNNGFSNSKQNSII</sequence>
<protein>
    <submittedName>
        <fullName evidence="1">Uncharacterized protein</fullName>
    </submittedName>
</protein>
<dbReference type="AlphaFoldDB" id="A0A6G1PV37"/>
<reference evidence="2" key="2">
    <citation type="submission" date="2019-02" db="EMBL/GenBank/DDBJ databases">
        <title>Opniocepnalus argus Var Kimnra genome.</title>
        <authorList>
            <person name="Zhou C."/>
            <person name="Xiao S."/>
        </authorList>
    </citation>
    <scope>NUCLEOTIDE SEQUENCE [LARGE SCALE GENOMIC DNA]</scope>
</reference>
<dbReference type="EMBL" id="CM015720">
    <property type="protein sequence ID" value="KAF3694132.1"/>
    <property type="molecule type" value="Genomic_DNA"/>
</dbReference>
<evidence type="ECO:0000313" key="2">
    <source>
        <dbReference type="Proteomes" id="UP000503349"/>
    </source>
</evidence>
<dbReference type="Proteomes" id="UP000503349">
    <property type="component" value="Chromosome 9"/>
</dbReference>
<organism evidence="1 2">
    <name type="scientific">Channa argus</name>
    <name type="common">Northern snakehead</name>
    <name type="synonym">Ophicephalus argus</name>
    <dbReference type="NCBI Taxonomy" id="215402"/>
    <lineage>
        <taxon>Eukaryota</taxon>
        <taxon>Metazoa</taxon>
        <taxon>Chordata</taxon>
        <taxon>Craniata</taxon>
        <taxon>Vertebrata</taxon>
        <taxon>Euteleostomi</taxon>
        <taxon>Actinopterygii</taxon>
        <taxon>Neopterygii</taxon>
        <taxon>Teleostei</taxon>
        <taxon>Neoteleostei</taxon>
        <taxon>Acanthomorphata</taxon>
        <taxon>Anabantaria</taxon>
        <taxon>Anabantiformes</taxon>
        <taxon>Channoidei</taxon>
        <taxon>Channidae</taxon>
        <taxon>Channa</taxon>
    </lineage>
</organism>
<proteinExistence type="predicted"/>
<gene>
    <name evidence="1" type="ORF">EXN66_Car009808</name>
</gene>
<name>A0A6G1PV37_CHAAH</name>
<keyword evidence="2" id="KW-1185">Reference proteome</keyword>
<reference evidence="1 2" key="1">
    <citation type="submission" date="2019-02" db="EMBL/GenBank/DDBJ databases">
        <title>Opniocepnalus argus genome.</title>
        <authorList>
            <person name="Zhou C."/>
            <person name="Xiao S."/>
        </authorList>
    </citation>
    <scope>NUCLEOTIDE SEQUENCE [LARGE SCALE GENOMIC DNA]</scope>
    <source>
        <strain evidence="1">OARG1902GOOAL</strain>
        <tissue evidence="1">Muscle</tissue>
    </source>
</reference>